<dbReference type="SUPFAM" id="SSF49313">
    <property type="entry name" value="Cadherin-like"/>
    <property type="match status" value="1"/>
</dbReference>
<name>A0A6L9UFW7_9HYPH</name>
<dbReference type="InterPro" id="IPR013783">
    <property type="entry name" value="Ig-like_fold"/>
</dbReference>
<comment type="caution">
    <text evidence="1">The sequence shown here is derived from an EMBL/GenBank/DDBJ whole genome shotgun (WGS) entry which is preliminary data.</text>
</comment>
<dbReference type="Gene3D" id="2.60.40.10">
    <property type="entry name" value="Immunoglobulins"/>
    <property type="match status" value="2"/>
</dbReference>
<reference evidence="1 2" key="1">
    <citation type="submission" date="2019-12" db="EMBL/GenBank/DDBJ databases">
        <title>Rhizobium genotypes associated with high levels of biological nitrogen fixation by grain legumes in a temperate-maritime cropping system.</title>
        <authorList>
            <person name="Maluk M."/>
            <person name="Francesc Ferrando Molina F."/>
            <person name="Lopez Del Egido L."/>
            <person name="Lafos M."/>
            <person name="Langarica-Fuentes A."/>
            <person name="Gebre Yohannes G."/>
            <person name="Young M.W."/>
            <person name="Martin P."/>
            <person name="Gantlett R."/>
            <person name="Kenicer G."/>
            <person name="Hawes C."/>
            <person name="Begg G.S."/>
            <person name="Quilliam R.S."/>
            <person name="Squire G.R."/>
            <person name="Poole P.S."/>
            <person name="Young P.W."/>
            <person name="Iannetta P.M."/>
            <person name="James E.K."/>
        </authorList>
    </citation>
    <scope>NUCLEOTIDE SEQUENCE [LARGE SCALE GENOMIC DNA]</scope>
    <source>
        <strain evidence="1 2">JHI1118</strain>
    </source>
</reference>
<dbReference type="Pfam" id="PF05345">
    <property type="entry name" value="He_PIG"/>
    <property type="match status" value="2"/>
</dbReference>
<dbReference type="EMBL" id="WUEY01000043">
    <property type="protein sequence ID" value="NEI74895.1"/>
    <property type="molecule type" value="Genomic_DNA"/>
</dbReference>
<feature type="non-terminal residue" evidence="1">
    <location>
        <position position="342"/>
    </location>
</feature>
<dbReference type="Pfam" id="PF17963">
    <property type="entry name" value="Big_9"/>
    <property type="match status" value="1"/>
</dbReference>
<evidence type="ECO:0000313" key="2">
    <source>
        <dbReference type="Proteomes" id="UP000483035"/>
    </source>
</evidence>
<sequence>MAQFTVTATDSTGQTASQSLNISVAATPTIVVSPERLLNVRNNSFSGQSLAAVGGREPYRFEVTGGALPPGMQIQSGGIFGIPRGAGTYDFTITATDSSTQAGGPFAGSKSYSLIVEPNPPRFIDYWATVLAGSSDNPIYPSNQGGSADSVSIVTQPAHGTAHAMPGGGITYTPSSGYSGPDSFVFTGTNIDGTSAPATVNVTVNARGLVLAPAGGALPDATINTRYATAIRSSGGLPGYHFSIGGALPPGLALNPFGDIEGTPTIVGTYNFSVTATDTADLSATGNYSITVATTPGTLNFTPAGGALSEAMAGEAYSQQISASGGTGTKIYSLASGSLPNG</sequence>
<evidence type="ECO:0000313" key="1">
    <source>
        <dbReference type="EMBL" id="NEI74895.1"/>
    </source>
</evidence>
<dbReference type="InterPro" id="IPR015919">
    <property type="entry name" value="Cadherin-like_sf"/>
</dbReference>
<dbReference type="Proteomes" id="UP000483035">
    <property type="component" value="Unassembled WGS sequence"/>
</dbReference>
<dbReference type="AlphaFoldDB" id="A0A6L9UFW7"/>
<gene>
    <name evidence="1" type="ORF">GR212_35775</name>
</gene>
<organism evidence="1 2">
    <name type="scientific">Rhizobium lusitanum</name>
    <dbReference type="NCBI Taxonomy" id="293958"/>
    <lineage>
        <taxon>Bacteria</taxon>
        <taxon>Pseudomonadati</taxon>
        <taxon>Pseudomonadota</taxon>
        <taxon>Alphaproteobacteria</taxon>
        <taxon>Hyphomicrobiales</taxon>
        <taxon>Rhizobiaceae</taxon>
        <taxon>Rhizobium/Agrobacterium group</taxon>
        <taxon>Rhizobium</taxon>
    </lineage>
</organism>
<dbReference type="GO" id="GO:0005509">
    <property type="term" value="F:calcium ion binding"/>
    <property type="evidence" value="ECO:0007669"/>
    <property type="project" value="InterPro"/>
</dbReference>
<dbReference type="Gene3D" id="2.60.40.3440">
    <property type="match status" value="1"/>
</dbReference>
<proteinExistence type="predicted"/>
<accession>A0A6L9UFW7</accession>
<dbReference type="GO" id="GO:0016020">
    <property type="term" value="C:membrane"/>
    <property type="evidence" value="ECO:0007669"/>
    <property type="project" value="InterPro"/>
</dbReference>
<protein>
    <submittedName>
        <fullName evidence="1">Autotransporter outer membrane beta-barrel domain-containing protein</fullName>
    </submittedName>
</protein>